<evidence type="ECO:0000313" key="6">
    <source>
        <dbReference type="EMBL" id="AHC56253.1"/>
    </source>
</evidence>
<dbReference type="EMBL" id="KF362122">
    <property type="protein sequence ID" value="AHC56253.1"/>
    <property type="molecule type" value="Genomic_DNA"/>
</dbReference>
<evidence type="ECO:0000256" key="1">
    <source>
        <dbReference type="ARBA" id="ARBA00022603"/>
    </source>
</evidence>
<dbReference type="GO" id="GO:0008168">
    <property type="term" value="F:methyltransferase activity"/>
    <property type="evidence" value="ECO:0007669"/>
    <property type="project" value="UniProtKB-KW"/>
</dbReference>
<accession>V9SIY4</accession>
<dbReference type="InterPro" id="IPR029063">
    <property type="entry name" value="SAM-dependent_MTases_sf"/>
</dbReference>
<dbReference type="RefSeq" id="WP_024127765.1">
    <property type="nucleotide sequence ID" value="NZ_WJRA01000022.1"/>
</dbReference>
<feature type="domain" description="DUF4942" evidence="4">
    <location>
        <begin position="138"/>
        <end position="332"/>
    </location>
</feature>
<proteinExistence type="predicted"/>
<dbReference type="SUPFAM" id="SSF53335">
    <property type="entry name" value="S-adenosyl-L-methionine-dependent methyltransferases"/>
    <property type="match status" value="1"/>
</dbReference>
<feature type="coiled-coil region" evidence="3">
    <location>
        <begin position="77"/>
        <end position="104"/>
    </location>
</feature>
<dbReference type="PROSITE" id="PS00092">
    <property type="entry name" value="N6_MTASE"/>
    <property type="match status" value="1"/>
</dbReference>
<keyword evidence="3" id="KW-0175">Coiled coil</keyword>
<reference evidence="5" key="1">
    <citation type="journal article" date="2014" name="J. Antimicrob. Chemother.">
        <title>Complete sequences of IncHI1 plasmids carrying blaCTX-M-1 and qnrS1 in equine Escherichia coli provide new insights into plasmid evolution.</title>
        <authorList>
            <person name="Dolejska M."/>
            <person name="Villa L."/>
            <person name="Minoia M."/>
            <person name="Guardabassi L."/>
            <person name="Carattoli A."/>
        </authorList>
    </citation>
    <scope>NUCLEOTIDE SEQUENCE</scope>
    <source>
        <strain evidence="6">63743</strain>
        <strain evidence="5">T23</strain>
        <plasmid evidence="5">pEQ1</plasmid>
        <plasmid evidence="6">pEQ2</plasmid>
    </source>
</reference>
<geneLocation type="plasmid" evidence="6">
    <name>pEQ2</name>
</geneLocation>
<evidence type="ECO:0000256" key="3">
    <source>
        <dbReference type="SAM" id="Coils"/>
    </source>
</evidence>
<evidence type="ECO:0000259" key="4">
    <source>
        <dbReference type="Pfam" id="PF13708"/>
    </source>
</evidence>
<dbReference type="Gene3D" id="3.40.50.150">
    <property type="entry name" value="Vaccinia Virus protein VP39"/>
    <property type="match status" value="1"/>
</dbReference>
<dbReference type="GO" id="GO:0003676">
    <property type="term" value="F:nucleic acid binding"/>
    <property type="evidence" value="ECO:0007669"/>
    <property type="project" value="InterPro"/>
</dbReference>
<keyword evidence="5" id="KW-0614">Plasmid</keyword>
<keyword evidence="1 5" id="KW-0489">Methyltransferase</keyword>
<evidence type="ECO:0000313" key="5">
    <source>
        <dbReference type="EMBL" id="AHC56005.1"/>
    </source>
</evidence>
<dbReference type="AlphaFoldDB" id="V9SIY4"/>
<dbReference type="InterPro" id="IPR031339">
    <property type="entry name" value="DUF4942"/>
</dbReference>
<protein>
    <submittedName>
        <fullName evidence="5">Putative DNA restriction methylase</fullName>
    </submittedName>
</protein>
<dbReference type="InterPro" id="IPR002052">
    <property type="entry name" value="DNA_methylase_N6_adenine_CS"/>
</dbReference>
<keyword evidence="2" id="KW-0808">Transferase</keyword>
<name>V9SIY4_ECOLX</name>
<dbReference type="Pfam" id="PF13708">
    <property type="entry name" value="DUF4942"/>
    <property type="match status" value="1"/>
</dbReference>
<sequence length="600" mass="67833">MLPSETMIWQPEFTDKKLSRKPGAVQRLLSWYQINPSKRTGAMSAVESDSLPMGAPGSSLVAYMPHTGLLINDDNFLPEMREELDVINRQVESYNDELSLLRSMSAQFLKCGNQKLYSYLSGYNHLISEADASYAENALRSEYWKRVMALTDVLSVMSDEKKKEWDKQFTADRYHLPPQEIPDFTLDAVVTTVVALLNDRHQFIKDRVYAVFQSLSRQHKTNKAFGFSTRMITSGVCEGVKDKWVKLKVEFKESGLMPLSELRVICSYFRGETVKPVYDTKKMVENMVGHVGFRNWISLDGNSIRFRVYKNGSMHIDVHPDIAERLNNILAAIVPLALPAERVAHTKATLQEFPALKRCIDFHSRMQLAELDFTQNEKEWSSWTSLGYAGENADKTRQVNADVLRFLGARVTSYHVTFDYDPTEVMRFIGHMGAMPDIKSHQFYPSSARLSEYVASIIAAGEGERLLEPNIGHGDLLQCFPKSVNVTGIELDTLNCLVSRAKGYETTEADFLAWSAANQIQKFDCVVMNPPFADNRAKLHLLAAASHLVPGGRLAAVLPLSLQGIDNLLGEGFRTEWMDTFDNEFDNTAVSVRVLYAERF</sequence>
<evidence type="ECO:0000256" key="2">
    <source>
        <dbReference type="ARBA" id="ARBA00022679"/>
    </source>
</evidence>
<geneLocation type="plasmid" evidence="5">
    <name>pEQ1</name>
</geneLocation>
<dbReference type="EMBL" id="KF362121">
    <property type="protein sequence ID" value="AHC56005.1"/>
    <property type="molecule type" value="Genomic_DNA"/>
</dbReference>
<organism evidence="5">
    <name type="scientific">Escherichia coli</name>
    <dbReference type="NCBI Taxonomy" id="562"/>
    <lineage>
        <taxon>Bacteria</taxon>
        <taxon>Pseudomonadati</taxon>
        <taxon>Pseudomonadota</taxon>
        <taxon>Gammaproteobacteria</taxon>
        <taxon>Enterobacterales</taxon>
        <taxon>Enterobacteriaceae</taxon>
        <taxon>Escherichia</taxon>
    </lineage>
</organism>
<dbReference type="PRINTS" id="PR00507">
    <property type="entry name" value="N12N6MTFRASE"/>
</dbReference>
<dbReference type="GO" id="GO:0032259">
    <property type="term" value="P:methylation"/>
    <property type="evidence" value="ECO:0007669"/>
    <property type="project" value="UniProtKB-KW"/>
</dbReference>